<dbReference type="Proteomes" id="UP000643810">
    <property type="component" value="Unassembled WGS sequence"/>
</dbReference>
<evidence type="ECO:0000256" key="6">
    <source>
        <dbReference type="SAM" id="Phobius"/>
    </source>
</evidence>
<dbReference type="PANTHER" id="PTHR30294:SF29">
    <property type="entry name" value="MULTIDRUG ABC TRANSPORTER PERMEASE YBHS-RELATED"/>
    <property type="match status" value="1"/>
</dbReference>
<keyword evidence="3 6" id="KW-0812">Transmembrane</keyword>
<protein>
    <submittedName>
        <fullName evidence="8">Gldg family protein</fullName>
    </submittedName>
</protein>
<evidence type="ECO:0000313" key="8">
    <source>
        <dbReference type="EMBL" id="MBC5685083.1"/>
    </source>
</evidence>
<accession>A0ABR7GDB4</accession>
<feature type="transmembrane region" description="Helical" evidence="6">
    <location>
        <begin position="12"/>
        <end position="35"/>
    </location>
</feature>
<dbReference type="PANTHER" id="PTHR30294">
    <property type="entry name" value="MEMBRANE COMPONENT OF ABC TRANSPORTER YHHJ-RELATED"/>
    <property type="match status" value="1"/>
</dbReference>
<feature type="transmembrane region" description="Helical" evidence="6">
    <location>
        <begin position="160"/>
        <end position="182"/>
    </location>
</feature>
<keyword evidence="5 6" id="KW-0472">Membrane</keyword>
<dbReference type="Pfam" id="PF23357">
    <property type="entry name" value="DUF7088"/>
    <property type="match status" value="1"/>
</dbReference>
<feature type="transmembrane region" description="Helical" evidence="6">
    <location>
        <begin position="684"/>
        <end position="708"/>
    </location>
</feature>
<dbReference type="InterPro" id="IPR051449">
    <property type="entry name" value="ABC-2_transporter_component"/>
</dbReference>
<organism evidence="8 9">
    <name type="scientific">Roseburia lenta</name>
    <dbReference type="NCBI Taxonomy" id="2763061"/>
    <lineage>
        <taxon>Bacteria</taxon>
        <taxon>Bacillati</taxon>
        <taxon>Bacillota</taxon>
        <taxon>Clostridia</taxon>
        <taxon>Lachnospirales</taxon>
        <taxon>Lachnospiraceae</taxon>
        <taxon>Roseburia</taxon>
    </lineage>
</organism>
<proteinExistence type="predicted"/>
<keyword evidence="2" id="KW-1003">Cell membrane</keyword>
<dbReference type="InterPro" id="IPR055396">
    <property type="entry name" value="DUF7088"/>
</dbReference>
<sequence length="713" mass="78108">MLAIFKREFKSLFWNITGWLFIGITLALFGLYFFVYNLSYGYPYISYSLSAIAFLFMVTVPILTMRVLAEEKHAKIDQLLLTAPISVGKIVLGKFLALALVYTICIGVICVAPLVLMIFGEVPLAETYVGILGFWLYGLATIAIGTFVSSLTESQVISAVVSFGLIFVGYMMSSICSVISSSGNLLTKILGCYDLYTPLDDFFNGTLSVTGIVYYLSVIALALFLTEQMIQKRRWTISRNMISTSVFSTGMIAIVVALTVVVNLIASALPETYTQIDATSQKLYSITKDTEKYLDTLKDDVTLYVMVNKNSKDDNVDRTLQKYASASKHVKVKYVDPNVSPTFASKYTDNDVTSNSIIVVCGDRSKVIDYNSDIYEYSYDSSYNYSVTGYDCEGQVTAAIQYVTSESTTNVYELTGHDESTLSGDFSEVFQKRFMNVGSLSLLTVDAIPEDCQAIFITAPQSDLSEDDLSKLSQYLGNGGKIYLSIDYSKWNDLTNFKKLLSDNNIETTESLLAETDRSYYYQSPFYLLPNVENTEVSSSVAGMTQVFVPYSVGLTYTGEDDSNVTSFMTTSDTTIAKAAANIAAVQSQADAANIASAQDGDTQGQYSLGMMVTNENGGELCVLGSAMMCTDSANQIVSGHNATLFNGIVNALVTTDDGNSDNAVVIAAKDYTVSNLTVSANAMLVYGILWGIFMPIALIIIGIIVWARRRKR</sequence>
<name>A0ABR7GDB4_9FIRM</name>
<comment type="caution">
    <text evidence="8">The sequence shown here is derived from an EMBL/GenBank/DDBJ whole genome shotgun (WGS) entry which is preliminary data.</text>
</comment>
<comment type="subcellular location">
    <subcellularLocation>
        <location evidence="1">Cell membrane</location>
        <topology evidence="1">Multi-pass membrane protein</topology>
    </subcellularLocation>
</comment>
<evidence type="ECO:0000256" key="1">
    <source>
        <dbReference type="ARBA" id="ARBA00004651"/>
    </source>
</evidence>
<feature type="domain" description="DUF7088" evidence="7">
    <location>
        <begin position="281"/>
        <end position="363"/>
    </location>
</feature>
<evidence type="ECO:0000256" key="5">
    <source>
        <dbReference type="ARBA" id="ARBA00023136"/>
    </source>
</evidence>
<evidence type="ECO:0000256" key="3">
    <source>
        <dbReference type="ARBA" id="ARBA00022692"/>
    </source>
</evidence>
<feature type="transmembrane region" description="Helical" evidence="6">
    <location>
        <begin position="128"/>
        <end position="148"/>
    </location>
</feature>
<feature type="transmembrane region" description="Helical" evidence="6">
    <location>
        <begin position="90"/>
        <end position="116"/>
    </location>
</feature>
<gene>
    <name evidence="8" type="ORF">H8R94_00410</name>
</gene>
<dbReference type="EMBL" id="JACOPG010000001">
    <property type="protein sequence ID" value="MBC5685083.1"/>
    <property type="molecule type" value="Genomic_DNA"/>
</dbReference>
<evidence type="ECO:0000313" key="9">
    <source>
        <dbReference type="Proteomes" id="UP000643810"/>
    </source>
</evidence>
<evidence type="ECO:0000256" key="2">
    <source>
        <dbReference type="ARBA" id="ARBA00022475"/>
    </source>
</evidence>
<keyword evidence="9" id="KW-1185">Reference proteome</keyword>
<feature type="transmembrane region" description="Helical" evidence="6">
    <location>
        <begin position="246"/>
        <end position="266"/>
    </location>
</feature>
<evidence type="ECO:0000256" key="4">
    <source>
        <dbReference type="ARBA" id="ARBA00022989"/>
    </source>
</evidence>
<dbReference type="Pfam" id="PF12679">
    <property type="entry name" value="ABC2_membrane_2"/>
    <property type="match status" value="1"/>
</dbReference>
<reference evidence="8 9" key="1">
    <citation type="submission" date="2020-08" db="EMBL/GenBank/DDBJ databases">
        <title>Genome public.</title>
        <authorList>
            <person name="Liu C."/>
            <person name="Sun Q."/>
        </authorList>
    </citation>
    <scope>NUCLEOTIDE SEQUENCE [LARGE SCALE GENOMIC DNA]</scope>
    <source>
        <strain evidence="8 9">NSJ-9</strain>
    </source>
</reference>
<feature type="transmembrane region" description="Helical" evidence="6">
    <location>
        <begin position="202"/>
        <end position="225"/>
    </location>
</feature>
<evidence type="ECO:0000259" key="7">
    <source>
        <dbReference type="Pfam" id="PF23357"/>
    </source>
</evidence>
<dbReference type="RefSeq" id="WP_186853576.1">
    <property type="nucleotide sequence ID" value="NZ_JACOPG010000001.1"/>
</dbReference>
<keyword evidence="4 6" id="KW-1133">Transmembrane helix</keyword>
<feature type="transmembrane region" description="Helical" evidence="6">
    <location>
        <begin position="47"/>
        <end position="69"/>
    </location>
</feature>